<gene>
    <name evidence="4" type="ORF">SAMN05421785_10496</name>
</gene>
<organism evidence="4 5">
    <name type="scientific">Chryseobacterium gambrini</name>
    <dbReference type="NCBI Taxonomy" id="373672"/>
    <lineage>
        <taxon>Bacteria</taxon>
        <taxon>Pseudomonadati</taxon>
        <taxon>Bacteroidota</taxon>
        <taxon>Flavobacteriia</taxon>
        <taxon>Flavobacteriales</taxon>
        <taxon>Weeksellaceae</taxon>
        <taxon>Chryseobacterium group</taxon>
        <taxon>Chryseobacterium</taxon>
    </lineage>
</organism>
<evidence type="ECO:0000259" key="3">
    <source>
        <dbReference type="Pfam" id="PF18962"/>
    </source>
</evidence>
<dbReference type="NCBIfam" id="TIGR04183">
    <property type="entry name" value="Por_Secre_tail"/>
    <property type="match status" value="1"/>
</dbReference>
<evidence type="ECO:0000313" key="4">
    <source>
        <dbReference type="EMBL" id="SIS95115.1"/>
    </source>
</evidence>
<evidence type="ECO:0000256" key="1">
    <source>
        <dbReference type="ARBA" id="ARBA00022729"/>
    </source>
</evidence>
<dbReference type="STRING" id="373672.SAMN05421785_10496"/>
<feature type="chain" id="PRO_5012161971" evidence="2">
    <location>
        <begin position="22"/>
        <end position="541"/>
    </location>
</feature>
<keyword evidence="1 2" id="KW-0732">Signal</keyword>
<dbReference type="Pfam" id="PF18962">
    <property type="entry name" value="Por_Secre_tail"/>
    <property type="match status" value="1"/>
</dbReference>
<dbReference type="RefSeq" id="WP_076392155.1">
    <property type="nucleotide sequence ID" value="NZ_FTOV01000004.1"/>
</dbReference>
<dbReference type="OrthoDB" id="9765926at2"/>
<dbReference type="Proteomes" id="UP000185781">
    <property type="component" value="Unassembled WGS sequence"/>
</dbReference>
<accession>A0A1N7N9T0</accession>
<dbReference type="EMBL" id="FTOV01000004">
    <property type="protein sequence ID" value="SIS95115.1"/>
    <property type="molecule type" value="Genomic_DNA"/>
</dbReference>
<protein>
    <submittedName>
        <fullName evidence="4">Por secretion system C-terminal sorting domain-containing protein</fullName>
    </submittedName>
</protein>
<evidence type="ECO:0000256" key="2">
    <source>
        <dbReference type="SAM" id="SignalP"/>
    </source>
</evidence>
<sequence length="541" mass="60218">MKKFYITIIMALFPILMFSQGENNNWYFGNYAGVRFDGTTTTLVDSQRDSMWASGTVSDNNGNLLFYTDGSQIRNREHQVMENGLGINNGINPWQVSIVKHPGKPSQYYVFVSNFPYDAVSYSLVDMSLGAVSNGVPLGKVVDGQKNVTLYNDMGNSYASYGVTVVPHADGKSVWVCFPMDVKMYSYLVDNTGLHSVPSVSNMNITAPINYYNSKVTSSPTINSSFSNYISLAVWLGSLHESKVMSYNNSIGKVTNDYLLTISSLHPTVTEFNKDASILYVGNNATGSILAIDMLNSTTSVVYNQIYNNSNLECYAIQRNKYNDIYISYDNRGYLSKIYNPDVYGGSSVILDAVNLQGKTTTKTLPSLLITGNDSCPPVFDLITEPNVYFTYQAGDKITTHTNYIIHDNKDITMKAKNYILMLPDSFVMYNSKFLATIEDCPSPVVKQAKTQNQKQISLKLDLTKDQQRGSIDIYPNPASDFLTIQSTLKVENVNVYDISGKKINTVLNGNTIDIKHIPSGSYLITIETKEGKTTKKFIKK</sequence>
<reference evidence="4 5" key="1">
    <citation type="submission" date="2017-01" db="EMBL/GenBank/DDBJ databases">
        <authorList>
            <person name="Mah S.A."/>
            <person name="Swanson W.J."/>
            <person name="Moy G.W."/>
            <person name="Vacquier V.D."/>
        </authorList>
    </citation>
    <scope>NUCLEOTIDE SEQUENCE [LARGE SCALE GENOMIC DNA]</scope>
    <source>
        <strain evidence="4 5">DSM 18014</strain>
    </source>
</reference>
<dbReference type="AlphaFoldDB" id="A0A1N7N9T0"/>
<name>A0A1N7N9T0_9FLAO</name>
<proteinExistence type="predicted"/>
<evidence type="ECO:0000313" key="5">
    <source>
        <dbReference type="Proteomes" id="UP000185781"/>
    </source>
</evidence>
<feature type="domain" description="Secretion system C-terminal sorting" evidence="3">
    <location>
        <begin position="474"/>
        <end position="539"/>
    </location>
</feature>
<dbReference type="InterPro" id="IPR026444">
    <property type="entry name" value="Secre_tail"/>
</dbReference>
<feature type="signal peptide" evidence="2">
    <location>
        <begin position="1"/>
        <end position="21"/>
    </location>
</feature>